<keyword evidence="13" id="KW-1185">Reference proteome</keyword>
<gene>
    <name evidence="10 12" type="primary">leuD</name>
    <name evidence="12" type="ORF">NEE01_17000</name>
</gene>
<dbReference type="GO" id="GO:0009098">
    <property type="term" value="P:L-leucine biosynthetic process"/>
    <property type="evidence" value="ECO:0007669"/>
    <property type="project" value="UniProtKB-UniRule"/>
</dbReference>
<keyword evidence="6 10" id="KW-0432">Leucine biosynthesis</keyword>
<comment type="pathway">
    <text evidence="3 10">Amino-acid biosynthesis; L-leucine biosynthesis; L-leucine from 3-methyl-2-oxobutanoate: step 2/4.</text>
</comment>
<evidence type="ECO:0000256" key="1">
    <source>
        <dbReference type="ARBA" id="ARBA00000491"/>
    </source>
</evidence>
<evidence type="ECO:0000313" key="13">
    <source>
        <dbReference type="Proteomes" id="UP001165565"/>
    </source>
</evidence>
<dbReference type="GO" id="GO:0003861">
    <property type="term" value="F:3-isopropylmalate dehydratase activity"/>
    <property type="evidence" value="ECO:0007669"/>
    <property type="project" value="UniProtKB-UniRule"/>
</dbReference>
<proteinExistence type="inferred from homology"/>
<dbReference type="CDD" id="cd01577">
    <property type="entry name" value="IPMI_Swivel"/>
    <property type="match status" value="1"/>
</dbReference>
<evidence type="ECO:0000259" key="11">
    <source>
        <dbReference type="Pfam" id="PF00694"/>
    </source>
</evidence>
<dbReference type="HAMAP" id="MF_01031">
    <property type="entry name" value="LeuD_type1"/>
    <property type="match status" value="1"/>
</dbReference>
<feature type="domain" description="Aconitase A/isopropylmalate dehydratase small subunit swivel" evidence="11">
    <location>
        <begin position="1"/>
        <end position="124"/>
    </location>
</feature>
<dbReference type="Gene3D" id="3.20.19.10">
    <property type="entry name" value="Aconitase, domain 4"/>
    <property type="match status" value="1"/>
</dbReference>
<dbReference type="NCBIfam" id="TIGR00171">
    <property type="entry name" value="leuD"/>
    <property type="match status" value="1"/>
</dbReference>
<sequence length="220" mass="23680">MKPFTTLTAIAAPLLRDNVDTDAIIPSREMRSVSKKGLADGLFAGWRYAAIGSREPQRDFVLNRPRYAGARILVSGANFGCGSSREHAVWALAEFGFRAVIAPSFNPIFQANCIANGVVPVLLDRDVVATIAAALEEAASPHLTVDLDAQAVSLDHAGAWHFEIDPDAREALLAGRDSIAQTLQLADQIAAFRARDAVARAWIYTPVERTRQAITGDPSS</sequence>
<reference evidence="12" key="1">
    <citation type="submission" date="2022-06" db="EMBL/GenBank/DDBJ databases">
        <title>Sphingomonas sp. nov. isolated from rhizosphere soil of tomato.</title>
        <authorList>
            <person name="Dong H."/>
            <person name="Gao R."/>
        </authorList>
    </citation>
    <scope>NUCLEOTIDE SEQUENCE</scope>
    <source>
        <strain evidence="12">MMSM24</strain>
    </source>
</reference>
<dbReference type="EMBL" id="JANFAV010000013">
    <property type="protein sequence ID" value="MCW6536478.1"/>
    <property type="molecule type" value="Genomic_DNA"/>
</dbReference>
<name>A0AA42CVE0_9SPHN</name>
<evidence type="ECO:0000256" key="6">
    <source>
        <dbReference type="ARBA" id="ARBA00022430"/>
    </source>
</evidence>
<evidence type="ECO:0000256" key="4">
    <source>
        <dbReference type="ARBA" id="ARBA00009845"/>
    </source>
</evidence>
<evidence type="ECO:0000256" key="2">
    <source>
        <dbReference type="ARBA" id="ARBA00002695"/>
    </source>
</evidence>
<comment type="caution">
    <text evidence="12">The sequence shown here is derived from an EMBL/GenBank/DDBJ whole genome shotgun (WGS) entry which is preliminary data.</text>
</comment>
<keyword evidence="7 10" id="KW-0028">Amino-acid biosynthesis</keyword>
<dbReference type="InterPro" id="IPR000573">
    <property type="entry name" value="AconitaseA/IPMdHydase_ssu_swvl"/>
</dbReference>
<evidence type="ECO:0000313" key="12">
    <source>
        <dbReference type="EMBL" id="MCW6536478.1"/>
    </source>
</evidence>
<accession>A0AA42CVE0</accession>
<evidence type="ECO:0000256" key="3">
    <source>
        <dbReference type="ARBA" id="ARBA00004729"/>
    </source>
</evidence>
<evidence type="ECO:0000256" key="8">
    <source>
        <dbReference type="ARBA" id="ARBA00023239"/>
    </source>
</evidence>
<evidence type="ECO:0000256" key="10">
    <source>
        <dbReference type="HAMAP-Rule" id="MF_01031"/>
    </source>
</evidence>
<evidence type="ECO:0000256" key="5">
    <source>
        <dbReference type="ARBA" id="ARBA00011271"/>
    </source>
</evidence>
<dbReference type="Proteomes" id="UP001165565">
    <property type="component" value="Unassembled WGS sequence"/>
</dbReference>
<dbReference type="PANTHER" id="PTHR43345">
    <property type="entry name" value="3-ISOPROPYLMALATE DEHYDRATASE SMALL SUBUNIT 2-RELATED-RELATED"/>
    <property type="match status" value="1"/>
</dbReference>
<dbReference type="SUPFAM" id="SSF52016">
    <property type="entry name" value="LeuD/IlvD-like"/>
    <property type="match status" value="1"/>
</dbReference>
<dbReference type="InterPro" id="IPR015928">
    <property type="entry name" value="Aconitase/3IPM_dehydase_swvl"/>
</dbReference>
<keyword evidence="8 10" id="KW-0456">Lyase</keyword>
<dbReference type="PANTHER" id="PTHR43345:SF5">
    <property type="entry name" value="3-ISOPROPYLMALATE DEHYDRATASE SMALL SUBUNIT"/>
    <property type="match status" value="1"/>
</dbReference>
<comment type="similarity">
    <text evidence="4 10">Belongs to the LeuD family. LeuD type 1 subfamily.</text>
</comment>
<dbReference type="NCBIfam" id="NF002458">
    <property type="entry name" value="PRK01641.1"/>
    <property type="match status" value="1"/>
</dbReference>
<dbReference type="GO" id="GO:0009316">
    <property type="term" value="C:3-isopropylmalate dehydratase complex"/>
    <property type="evidence" value="ECO:0007669"/>
    <property type="project" value="InterPro"/>
</dbReference>
<comment type="subunit">
    <text evidence="5 10">Heterodimer of LeuC and LeuD.</text>
</comment>
<dbReference type="InterPro" id="IPR033940">
    <property type="entry name" value="IPMI_Swivel"/>
</dbReference>
<comment type="function">
    <text evidence="2 10">Catalyzes the isomerization between 2-isopropylmalate and 3-isopropylmalate, via the formation of 2-isopropylmaleate.</text>
</comment>
<dbReference type="AlphaFoldDB" id="A0AA42CVE0"/>
<protein>
    <recommendedName>
        <fullName evidence="10">3-isopropylmalate dehydratase small subunit</fullName>
        <ecNumber evidence="10">4.2.1.33</ecNumber>
    </recommendedName>
    <alternativeName>
        <fullName evidence="10">Alpha-IPM isomerase</fullName>
        <shortName evidence="10">IPMI</shortName>
    </alternativeName>
    <alternativeName>
        <fullName evidence="10">Isopropylmalate isomerase</fullName>
    </alternativeName>
</protein>
<dbReference type="InterPro" id="IPR050075">
    <property type="entry name" value="LeuD"/>
</dbReference>
<evidence type="ECO:0000256" key="7">
    <source>
        <dbReference type="ARBA" id="ARBA00022605"/>
    </source>
</evidence>
<dbReference type="InterPro" id="IPR004431">
    <property type="entry name" value="3-IsopropMal_deHydase_ssu"/>
</dbReference>
<evidence type="ECO:0000256" key="9">
    <source>
        <dbReference type="ARBA" id="ARBA00023304"/>
    </source>
</evidence>
<dbReference type="Pfam" id="PF00694">
    <property type="entry name" value="Aconitase_C"/>
    <property type="match status" value="1"/>
</dbReference>
<comment type="catalytic activity">
    <reaction evidence="1 10">
        <text>(2R,3S)-3-isopropylmalate = (2S)-2-isopropylmalate</text>
        <dbReference type="Rhea" id="RHEA:32287"/>
        <dbReference type="ChEBI" id="CHEBI:1178"/>
        <dbReference type="ChEBI" id="CHEBI:35121"/>
        <dbReference type="EC" id="4.2.1.33"/>
    </reaction>
</comment>
<dbReference type="RefSeq" id="WP_179514591.1">
    <property type="nucleotide sequence ID" value="NZ_JANFAV010000013.1"/>
</dbReference>
<organism evidence="12 13">
    <name type="scientific">Sphingomonas lycopersici</name>
    <dbReference type="NCBI Taxonomy" id="2951807"/>
    <lineage>
        <taxon>Bacteria</taxon>
        <taxon>Pseudomonadati</taxon>
        <taxon>Pseudomonadota</taxon>
        <taxon>Alphaproteobacteria</taxon>
        <taxon>Sphingomonadales</taxon>
        <taxon>Sphingomonadaceae</taxon>
        <taxon>Sphingomonas</taxon>
    </lineage>
</organism>
<keyword evidence="9 10" id="KW-0100">Branched-chain amino acid biosynthesis</keyword>
<dbReference type="EC" id="4.2.1.33" evidence="10"/>